<reference evidence="2" key="2">
    <citation type="journal article" date="2019" name="Genome Biol. Evol.">
        <title>Day and night: Metabolic profiles and evolutionary relationships of six axenic non-marine cyanobacteria.</title>
        <authorList>
            <person name="Will S.E."/>
            <person name="Henke P."/>
            <person name="Boedeker C."/>
            <person name="Huang S."/>
            <person name="Brinkmann H."/>
            <person name="Rohde M."/>
            <person name="Jarek M."/>
            <person name="Friedl T."/>
            <person name="Seufert S."/>
            <person name="Schumacher M."/>
            <person name="Overmann J."/>
            <person name="Neumann-Schaal M."/>
            <person name="Petersen J."/>
        </authorList>
    </citation>
    <scope>NUCLEOTIDE SEQUENCE [LARGE SCALE GENOMIC DNA]</scope>
    <source>
        <strain evidence="2">PCC 7102</strain>
    </source>
</reference>
<dbReference type="OrthoDB" id="518152at2"/>
<dbReference type="Pfam" id="PF07730">
    <property type="entry name" value="HisKA_3"/>
    <property type="match status" value="1"/>
</dbReference>
<comment type="caution">
    <text evidence="2">The sequence shown here is derived from an EMBL/GenBank/DDBJ whole genome shotgun (WGS) entry which is preliminary data.</text>
</comment>
<dbReference type="GO" id="GO:0000155">
    <property type="term" value="F:phosphorelay sensor kinase activity"/>
    <property type="evidence" value="ECO:0007669"/>
    <property type="project" value="InterPro"/>
</dbReference>
<feature type="domain" description="Signal transduction histidine kinase subgroup 3 dimerisation and phosphoacceptor" evidence="1">
    <location>
        <begin position="34"/>
        <end position="86"/>
    </location>
</feature>
<dbReference type="InterPro" id="IPR011712">
    <property type="entry name" value="Sig_transdc_His_kin_sub3_dim/P"/>
</dbReference>
<proteinExistence type="predicted"/>
<dbReference type="GO" id="GO:0016020">
    <property type="term" value="C:membrane"/>
    <property type="evidence" value="ECO:0007669"/>
    <property type="project" value="InterPro"/>
</dbReference>
<gene>
    <name evidence="2" type="ORF">DSM106972_007640</name>
</gene>
<dbReference type="GO" id="GO:0046983">
    <property type="term" value="F:protein dimerization activity"/>
    <property type="evidence" value="ECO:0007669"/>
    <property type="project" value="InterPro"/>
</dbReference>
<name>A0A433VW08_9CYAN</name>
<dbReference type="Gene3D" id="6.10.250.2870">
    <property type="match status" value="1"/>
</dbReference>
<dbReference type="RefSeq" id="WP_158632760.1">
    <property type="nucleotide sequence ID" value="NZ_RSCL01000001.1"/>
</dbReference>
<organism evidence="2 3">
    <name type="scientific">Dulcicalothrix desertica PCC 7102</name>
    <dbReference type="NCBI Taxonomy" id="232991"/>
    <lineage>
        <taxon>Bacteria</taxon>
        <taxon>Bacillati</taxon>
        <taxon>Cyanobacteriota</taxon>
        <taxon>Cyanophyceae</taxon>
        <taxon>Nostocales</taxon>
        <taxon>Calotrichaceae</taxon>
        <taxon>Dulcicalothrix</taxon>
    </lineage>
</organism>
<accession>A0A433VW08</accession>
<dbReference type="Proteomes" id="UP000271624">
    <property type="component" value="Unassembled WGS sequence"/>
</dbReference>
<protein>
    <recommendedName>
        <fullName evidence="1">Signal transduction histidine kinase subgroup 3 dimerisation and phosphoacceptor domain-containing protein</fullName>
    </recommendedName>
</protein>
<evidence type="ECO:0000259" key="1">
    <source>
        <dbReference type="Pfam" id="PF07730"/>
    </source>
</evidence>
<keyword evidence="3" id="KW-1185">Reference proteome</keyword>
<dbReference type="EMBL" id="RSCL01000001">
    <property type="protein sequence ID" value="RUT10269.1"/>
    <property type="molecule type" value="Genomic_DNA"/>
</dbReference>
<evidence type="ECO:0000313" key="3">
    <source>
        <dbReference type="Proteomes" id="UP000271624"/>
    </source>
</evidence>
<dbReference type="AlphaFoldDB" id="A0A433VW08"/>
<evidence type="ECO:0000313" key="2">
    <source>
        <dbReference type="EMBL" id="RUT10269.1"/>
    </source>
</evidence>
<sequence length="92" mass="10516">MTVQEYLQSYVLEADNYAHILAQNRDLQNTYNGIGQSLAALHIQIQVAQKLWQLNPTQAQQSLSEAYQLSGSLMYEVRRTVKSLNQVNEMKS</sequence>
<reference evidence="2" key="1">
    <citation type="submission" date="2018-12" db="EMBL/GenBank/DDBJ databases">
        <authorList>
            <person name="Will S."/>
            <person name="Neumann-Schaal M."/>
            <person name="Henke P."/>
        </authorList>
    </citation>
    <scope>NUCLEOTIDE SEQUENCE</scope>
    <source>
        <strain evidence="2">PCC 7102</strain>
    </source>
</reference>